<gene>
    <name evidence="8" type="ORF">EDI_055920</name>
</gene>
<dbReference type="Pfam" id="PF00581">
    <property type="entry name" value="Rhodanese"/>
    <property type="match status" value="1"/>
</dbReference>
<dbReference type="KEGG" id="edi:EDI_055920"/>
<dbReference type="AlphaFoldDB" id="B0EIJ3"/>
<evidence type="ECO:0000313" key="8">
    <source>
        <dbReference type="EMBL" id="EDR25646.1"/>
    </source>
</evidence>
<keyword evidence="4 8" id="KW-0378">Hydrolase</keyword>
<accession>B0EIJ3</accession>
<dbReference type="GO" id="GO:0051301">
    <property type="term" value="P:cell division"/>
    <property type="evidence" value="ECO:0007669"/>
    <property type="project" value="UniProtKB-KW"/>
</dbReference>
<dbReference type="InterPro" id="IPR000751">
    <property type="entry name" value="MPI_Phosphatase"/>
</dbReference>
<dbReference type="RefSeq" id="XP_001738036.1">
    <property type="nucleotide sequence ID" value="XM_001737984.1"/>
</dbReference>
<dbReference type="OMA" id="ICTNYKM"/>
<organism evidence="9">
    <name type="scientific">Entamoeba dispar (strain ATCC PRA-260 / SAW760)</name>
    <dbReference type="NCBI Taxonomy" id="370354"/>
    <lineage>
        <taxon>Eukaryota</taxon>
        <taxon>Amoebozoa</taxon>
        <taxon>Evosea</taxon>
        <taxon>Archamoebae</taxon>
        <taxon>Mastigamoebida</taxon>
        <taxon>Entamoebidae</taxon>
        <taxon>Entamoeba</taxon>
    </lineage>
</organism>
<dbReference type="SMART" id="SM00450">
    <property type="entry name" value="RHOD"/>
    <property type="match status" value="1"/>
</dbReference>
<dbReference type="InterPro" id="IPR001763">
    <property type="entry name" value="Rhodanese-like_dom"/>
</dbReference>
<dbReference type="GO" id="GO:0005737">
    <property type="term" value="C:cytoplasm"/>
    <property type="evidence" value="ECO:0007669"/>
    <property type="project" value="TreeGrafter"/>
</dbReference>
<reference evidence="9" key="1">
    <citation type="submission" date="2007-12" db="EMBL/GenBank/DDBJ databases">
        <title>Annotation of Entamoeba dispar SAW760.</title>
        <authorList>
            <person name="Lorenzi H."/>
            <person name="Inman J."/>
            <person name="Schobel S."/>
            <person name="Amedeo P."/>
            <person name="Caler E."/>
        </authorList>
    </citation>
    <scope>NUCLEOTIDE SEQUENCE [LARGE SCALE GENOMIC DNA]</scope>
    <source>
        <strain evidence="9">ATCC PRA-260 / SAW760</strain>
    </source>
</reference>
<evidence type="ECO:0000256" key="3">
    <source>
        <dbReference type="ARBA" id="ARBA00022618"/>
    </source>
</evidence>
<dbReference type="GeneID" id="5883106"/>
<keyword evidence="9" id="KW-1185">Reference proteome</keyword>
<dbReference type="EC" id="3.1.3.48" evidence="2"/>
<dbReference type="InterPro" id="IPR036873">
    <property type="entry name" value="Rhodanese-like_dom_sf"/>
</dbReference>
<evidence type="ECO:0000259" key="7">
    <source>
        <dbReference type="PROSITE" id="PS50206"/>
    </source>
</evidence>
<dbReference type="PRINTS" id="PR00716">
    <property type="entry name" value="MPIPHPHTASE"/>
</dbReference>
<keyword evidence="6" id="KW-0131">Cell cycle</keyword>
<dbReference type="PANTHER" id="PTHR10828">
    <property type="entry name" value="M-PHASE INDUCER PHOSPHATASE DUAL SPECIFICITY PHOSPHATASE CDC25"/>
    <property type="match status" value="1"/>
</dbReference>
<feature type="domain" description="Rhodanese" evidence="7">
    <location>
        <begin position="101"/>
        <end position="204"/>
    </location>
</feature>
<dbReference type="OrthoDB" id="26523at2759"/>
<evidence type="ECO:0000313" key="9">
    <source>
        <dbReference type="Proteomes" id="UP000008076"/>
    </source>
</evidence>
<keyword evidence="5" id="KW-0904">Protein phosphatase</keyword>
<dbReference type="GO" id="GO:0004725">
    <property type="term" value="F:protein tyrosine phosphatase activity"/>
    <property type="evidence" value="ECO:0007669"/>
    <property type="project" value="UniProtKB-EC"/>
</dbReference>
<evidence type="ECO:0000256" key="4">
    <source>
        <dbReference type="ARBA" id="ARBA00022801"/>
    </source>
</evidence>
<name>B0EIJ3_ENTDS</name>
<protein>
    <recommendedName>
        <fullName evidence="2">protein-tyrosine-phosphatase</fullName>
        <ecNumber evidence="2">3.1.3.48</ecNumber>
    </recommendedName>
</protein>
<dbReference type="EMBL" id="DS549461">
    <property type="protein sequence ID" value="EDR25646.1"/>
    <property type="molecule type" value="Genomic_DNA"/>
</dbReference>
<dbReference type="PANTHER" id="PTHR10828:SF17">
    <property type="entry name" value="PROTEIN-TYROSINE-PHOSPHATASE"/>
    <property type="match status" value="1"/>
</dbReference>
<evidence type="ECO:0000256" key="2">
    <source>
        <dbReference type="ARBA" id="ARBA00013064"/>
    </source>
</evidence>
<dbReference type="eggNOG" id="KOG3772">
    <property type="taxonomic scope" value="Eukaryota"/>
</dbReference>
<evidence type="ECO:0000256" key="6">
    <source>
        <dbReference type="ARBA" id="ARBA00023306"/>
    </source>
</evidence>
<evidence type="ECO:0000256" key="5">
    <source>
        <dbReference type="ARBA" id="ARBA00022912"/>
    </source>
</evidence>
<keyword evidence="3" id="KW-0132">Cell division</keyword>
<comment type="similarity">
    <text evidence="1">Belongs to the MPI phosphatase family.</text>
</comment>
<proteinExistence type="inferred from homology"/>
<dbReference type="GO" id="GO:0110032">
    <property type="term" value="P:positive regulation of G2/MI transition of meiotic cell cycle"/>
    <property type="evidence" value="ECO:0007669"/>
    <property type="project" value="TreeGrafter"/>
</dbReference>
<dbReference type="VEuPathDB" id="AmoebaDB:EDI_055920"/>
<dbReference type="Gene3D" id="3.40.250.10">
    <property type="entry name" value="Rhodanese-like domain"/>
    <property type="match status" value="1"/>
</dbReference>
<evidence type="ECO:0000256" key="1">
    <source>
        <dbReference type="ARBA" id="ARBA00011065"/>
    </source>
</evidence>
<dbReference type="Proteomes" id="UP000008076">
    <property type="component" value="Unassembled WGS sequence"/>
</dbReference>
<dbReference type="GO" id="GO:0000086">
    <property type="term" value="P:G2/M transition of mitotic cell cycle"/>
    <property type="evidence" value="ECO:0007669"/>
    <property type="project" value="TreeGrafter"/>
</dbReference>
<sequence length="241" mass="28890">MKLVKPRRSMNNTEKIIKNQRLISALTFSSSFYESVQPSSERCQSYTSQKIERSKSAPKFLIEEENEEIHLINPFIDTHHQSFYYDQEITMISVENFLKHLTKNTIIIDCRYPYEYEGGHVIGALNLWNQELLFEYIKNNLEQISRMQSNIIFYCEFSQTRAPSLARQLKRFDLERNKQYYFKEVYLLEGGFNELYSINPSCIEGSYIEMNDQRYFERMLLYSKICTNYKMVNRLNYLSFS</sequence>
<dbReference type="GO" id="GO:0005634">
    <property type="term" value="C:nucleus"/>
    <property type="evidence" value="ECO:0007669"/>
    <property type="project" value="TreeGrafter"/>
</dbReference>
<dbReference type="PROSITE" id="PS50206">
    <property type="entry name" value="RHODANESE_3"/>
    <property type="match status" value="1"/>
</dbReference>
<dbReference type="SUPFAM" id="SSF52821">
    <property type="entry name" value="Rhodanese/Cell cycle control phosphatase"/>
    <property type="match status" value="1"/>
</dbReference>
<dbReference type="GO" id="GO:0010971">
    <property type="term" value="P:positive regulation of G2/M transition of mitotic cell cycle"/>
    <property type="evidence" value="ECO:0007669"/>
    <property type="project" value="TreeGrafter"/>
</dbReference>